<evidence type="ECO:0000313" key="2">
    <source>
        <dbReference type="Proteomes" id="UP001054945"/>
    </source>
</evidence>
<gene>
    <name evidence="1" type="ORF">CEXT_455681</name>
</gene>
<evidence type="ECO:0000313" key="1">
    <source>
        <dbReference type="EMBL" id="GIX78174.1"/>
    </source>
</evidence>
<accession>A0AAV4N085</accession>
<dbReference type="EMBL" id="BPLR01002826">
    <property type="protein sequence ID" value="GIX78174.1"/>
    <property type="molecule type" value="Genomic_DNA"/>
</dbReference>
<sequence length="91" mass="10428">MRDETIPDVTPETPNTTQVQLKSRIIQIKDIKRISSLYHKGSNTFFQPQVLSNNALTSSRKKERVYSVIHELLYFRLLGFSSIICSPESVS</sequence>
<keyword evidence="2" id="KW-1185">Reference proteome</keyword>
<organism evidence="1 2">
    <name type="scientific">Caerostris extrusa</name>
    <name type="common">Bark spider</name>
    <name type="synonym">Caerostris bankana</name>
    <dbReference type="NCBI Taxonomy" id="172846"/>
    <lineage>
        <taxon>Eukaryota</taxon>
        <taxon>Metazoa</taxon>
        <taxon>Ecdysozoa</taxon>
        <taxon>Arthropoda</taxon>
        <taxon>Chelicerata</taxon>
        <taxon>Arachnida</taxon>
        <taxon>Araneae</taxon>
        <taxon>Araneomorphae</taxon>
        <taxon>Entelegynae</taxon>
        <taxon>Araneoidea</taxon>
        <taxon>Araneidae</taxon>
        <taxon>Caerostris</taxon>
    </lineage>
</organism>
<reference evidence="1 2" key="1">
    <citation type="submission" date="2021-06" db="EMBL/GenBank/DDBJ databases">
        <title>Caerostris extrusa draft genome.</title>
        <authorList>
            <person name="Kono N."/>
            <person name="Arakawa K."/>
        </authorList>
    </citation>
    <scope>NUCLEOTIDE SEQUENCE [LARGE SCALE GENOMIC DNA]</scope>
</reference>
<comment type="caution">
    <text evidence="1">The sequence shown here is derived from an EMBL/GenBank/DDBJ whole genome shotgun (WGS) entry which is preliminary data.</text>
</comment>
<proteinExistence type="predicted"/>
<protein>
    <submittedName>
        <fullName evidence="1">Uncharacterized protein</fullName>
    </submittedName>
</protein>
<dbReference type="Proteomes" id="UP001054945">
    <property type="component" value="Unassembled WGS sequence"/>
</dbReference>
<dbReference type="AlphaFoldDB" id="A0AAV4N085"/>
<name>A0AAV4N085_CAEEX</name>